<name>A0AAP9U6C1_KLEAE</name>
<dbReference type="Pfam" id="PF04655">
    <property type="entry name" value="APH_6_hur"/>
    <property type="match status" value="1"/>
</dbReference>
<dbReference type="AlphaFoldDB" id="A0AAP9U6C1"/>
<dbReference type="GO" id="GO:0019748">
    <property type="term" value="P:secondary metabolic process"/>
    <property type="evidence" value="ECO:0007669"/>
    <property type="project" value="InterPro"/>
</dbReference>
<dbReference type="Proteomes" id="UP000514462">
    <property type="component" value="Chromosome"/>
</dbReference>
<evidence type="ECO:0000313" key="2">
    <source>
        <dbReference type="Proteomes" id="UP000514462"/>
    </source>
</evidence>
<proteinExistence type="predicted"/>
<dbReference type="InterPro" id="IPR006748">
    <property type="entry name" value="NH2Glyco/OHUrea_AB-resist_kin"/>
</dbReference>
<evidence type="ECO:0000313" key="1">
    <source>
        <dbReference type="EMBL" id="QMR41308.1"/>
    </source>
</evidence>
<protein>
    <submittedName>
        <fullName evidence="1">APH(6) family putative aminoglycoside O-phosphotransferase</fullName>
    </submittedName>
</protein>
<organism evidence="1 2">
    <name type="scientific">Klebsiella aerogenes</name>
    <name type="common">Enterobacter aerogenes</name>
    <dbReference type="NCBI Taxonomy" id="548"/>
    <lineage>
        <taxon>Bacteria</taxon>
        <taxon>Pseudomonadati</taxon>
        <taxon>Pseudomonadota</taxon>
        <taxon>Gammaproteobacteria</taxon>
        <taxon>Enterobacterales</taxon>
        <taxon>Enterobacteriaceae</taxon>
        <taxon>Klebsiella/Raoultella group</taxon>
        <taxon>Klebsiella</taxon>
    </lineage>
</organism>
<gene>
    <name evidence="1" type="ORF">HV331_18215</name>
</gene>
<dbReference type="InterPro" id="IPR011009">
    <property type="entry name" value="Kinase-like_dom_sf"/>
</dbReference>
<dbReference type="SUPFAM" id="SSF56112">
    <property type="entry name" value="Protein kinase-like (PK-like)"/>
    <property type="match status" value="1"/>
</dbReference>
<dbReference type="GO" id="GO:0016773">
    <property type="term" value="F:phosphotransferase activity, alcohol group as acceptor"/>
    <property type="evidence" value="ECO:0007669"/>
    <property type="project" value="InterPro"/>
</dbReference>
<dbReference type="EMBL" id="CP055904">
    <property type="protein sequence ID" value="QMR41308.1"/>
    <property type="molecule type" value="Genomic_DNA"/>
</dbReference>
<dbReference type="Gene3D" id="3.90.1200.10">
    <property type="match status" value="1"/>
</dbReference>
<dbReference type="RefSeq" id="WP_047039649.1">
    <property type="nucleotide sequence ID" value="NZ_CAYAFT010000004.1"/>
</dbReference>
<accession>A0AAP9U6C1</accession>
<sequence>MDMFKLTPWLNCWNLIPDGTPFVTHTSQLYPVKTATHGIKAMLKVTDDTDEQTGNALMVWWEGNGAAHVIAHEKEAILLSRATGSASLSAMSRGDRDDIACRILCMTANRLHSFAKRPFPRLTSLREWFYPLKPAALQYGGILTRCAEISEELLSSPRDMVVLHGDLHHGNVLDFETSGWLAIDPKGLIGERGFDFANIFTNPDLGYPVPAVATVPETFKQRLSIVTRMADMDKERLLKWIIAWCGLSTAWSLSSNETASITIKIAELAIAELES</sequence>
<reference evidence="2" key="1">
    <citation type="submission" date="2020-06" db="EMBL/GenBank/DDBJ databases">
        <title>REHAB project genomes.</title>
        <authorList>
            <person name="Shaw L.P."/>
        </authorList>
    </citation>
    <scope>NUCLEOTIDE SEQUENCE [LARGE SCALE GENOMIC DNA]</scope>
    <source>
        <strain evidence="2">RHBSTW-00938</strain>
    </source>
</reference>